<keyword evidence="3" id="KW-1185">Reference proteome</keyword>
<evidence type="ECO:0000313" key="2">
    <source>
        <dbReference type="EMBL" id="PBK66259.1"/>
    </source>
</evidence>
<dbReference type="EMBL" id="KZ293441">
    <property type="protein sequence ID" value="PBK66259.1"/>
    <property type="molecule type" value="Genomic_DNA"/>
</dbReference>
<protein>
    <submittedName>
        <fullName evidence="2">Uncharacterized protein</fullName>
    </submittedName>
</protein>
<dbReference type="AlphaFoldDB" id="A0A2H3B5T8"/>
<name>A0A2H3B5T8_9AGAR</name>
<feature type="region of interest" description="Disordered" evidence="1">
    <location>
        <begin position="106"/>
        <end position="167"/>
    </location>
</feature>
<accession>A0A2H3B5T8</accession>
<proteinExistence type="predicted"/>
<evidence type="ECO:0000256" key="1">
    <source>
        <dbReference type="SAM" id="MobiDB-lite"/>
    </source>
</evidence>
<evidence type="ECO:0000313" key="3">
    <source>
        <dbReference type="Proteomes" id="UP000218334"/>
    </source>
</evidence>
<gene>
    <name evidence="2" type="ORF">ARMSODRAFT_355204</name>
</gene>
<reference evidence="3" key="1">
    <citation type="journal article" date="2017" name="Nat. Ecol. Evol.">
        <title>Genome expansion and lineage-specific genetic innovations in the forest pathogenic fungi Armillaria.</title>
        <authorList>
            <person name="Sipos G."/>
            <person name="Prasanna A.N."/>
            <person name="Walter M.C."/>
            <person name="O'Connor E."/>
            <person name="Balint B."/>
            <person name="Krizsan K."/>
            <person name="Kiss B."/>
            <person name="Hess J."/>
            <person name="Varga T."/>
            <person name="Slot J."/>
            <person name="Riley R."/>
            <person name="Boka B."/>
            <person name="Rigling D."/>
            <person name="Barry K."/>
            <person name="Lee J."/>
            <person name="Mihaltcheva S."/>
            <person name="LaButti K."/>
            <person name="Lipzen A."/>
            <person name="Waldron R."/>
            <person name="Moloney N.M."/>
            <person name="Sperisen C."/>
            <person name="Kredics L."/>
            <person name="Vagvoelgyi C."/>
            <person name="Patrignani A."/>
            <person name="Fitzpatrick D."/>
            <person name="Nagy I."/>
            <person name="Doyle S."/>
            <person name="Anderson J.B."/>
            <person name="Grigoriev I.V."/>
            <person name="Gueldener U."/>
            <person name="Muensterkoetter M."/>
            <person name="Nagy L.G."/>
        </authorList>
    </citation>
    <scope>NUCLEOTIDE SEQUENCE [LARGE SCALE GENOMIC DNA]</scope>
    <source>
        <strain evidence="3">28-4</strain>
    </source>
</reference>
<sequence>MSLRNIRNSRLMKTPKYNLSRGCRKRWRTREREEAESGGATTTTHVYLLTSLELAWNSRYFGFLLIPYNRRIFGNPLVHNGRRVRSCQRWNWPRASHTKVYTEHLALSSTDAPSPSPRPNPYPKLSQTSLSDRTPRDCLLPPPSTRALSSYSAYRGALQQHPSTPRR</sequence>
<dbReference type="Proteomes" id="UP000218334">
    <property type="component" value="Unassembled WGS sequence"/>
</dbReference>
<organism evidence="2 3">
    <name type="scientific">Armillaria solidipes</name>
    <dbReference type="NCBI Taxonomy" id="1076256"/>
    <lineage>
        <taxon>Eukaryota</taxon>
        <taxon>Fungi</taxon>
        <taxon>Dikarya</taxon>
        <taxon>Basidiomycota</taxon>
        <taxon>Agaricomycotina</taxon>
        <taxon>Agaricomycetes</taxon>
        <taxon>Agaricomycetidae</taxon>
        <taxon>Agaricales</taxon>
        <taxon>Marasmiineae</taxon>
        <taxon>Physalacriaceae</taxon>
        <taxon>Armillaria</taxon>
    </lineage>
</organism>